<gene>
    <name evidence="1" type="ORF">ACFQ5X_45710</name>
</gene>
<dbReference type="RefSeq" id="WP_381238266.1">
    <property type="nucleotide sequence ID" value="NZ_JBHSKH010000055.1"/>
</dbReference>
<sequence>MSSDSKWVGFRFRSEVRGVVEHFYLVDGAAGTAGARRAAAQMAGPASERAGRLEVQRVQIQRVATDLLGNVGLSAPVPGVGAKPAAGSVMSPIEVAR</sequence>
<proteinExistence type="predicted"/>
<evidence type="ECO:0000313" key="1">
    <source>
        <dbReference type="EMBL" id="MFD1313029.1"/>
    </source>
</evidence>
<dbReference type="EMBL" id="JBHTMM010000154">
    <property type="protein sequence ID" value="MFD1313029.1"/>
    <property type="molecule type" value="Genomic_DNA"/>
</dbReference>
<protein>
    <submittedName>
        <fullName evidence="1">Uncharacterized protein</fullName>
    </submittedName>
</protein>
<comment type="caution">
    <text evidence="1">The sequence shown here is derived from an EMBL/GenBank/DDBJ whole genome shotgun (WGS) entry which is preliminary data.</text>
</comment>
<keyword evidence="2" id="KW-1185">Reference proteome</keyword>
<evidence type="ECO:0000313" key="2">
    <source>
        <dbReference type="Proteomes" id="UP001597058"/>
    </source>
</evidence>
<organism evidence="1 2">
    <name type="scientific">Streptomyces kaempferi</name>
    <dbReference type="NCBI Taxonomy" id="333725"/>
    <lineage>
        <taxon>Bacteria</taxon>
        <taxon>Bacillati</taxon>
        <taxon>Actinomycetota</taxon>
        <taxon>Actinomycetes</taxon>
        <taxon>Kitasatosporales</taxon>
        <taxon>Streptomycetaceae</taxon>
        <taxon>Streptomyces</taxon>
    </lineage>
</organism>
<accession>A0ABW3XUS8</accession>
<dbReference type="Proteomes" id="UP001597058">
    <property type="component" value="Unassembled WGS sequence"/>
</dbReference>
<name>A0ABW3XUS8_9ACTN</name>
<reference evidence="2" key="1">
    <citation type="journal article" date="2019" name="Int. J. Syst. Evol. Microbiol.">
        <title>The Global Catalogue of Microorganisms (GCM) 10K type strain sequencing project: providing services to taxonomists for standard genome sequencing and annotation.</title>
        <authorList>
            <consortium name="The Broad Institute Genomics Platform"/>
            <consortium name="The Broad Institute Genome Sequencing Center for Infectious Disease"/>
            <person name="Wu L."/>
            <person name="Ma J."/>
        </authorList>
    </citation>
    <scope>NUCLEOTIDE SEQUENCE [LARGE SCALE GENOMIC DNA]</scope>
    <source>
        <strain evidence="2">CGMCC 4.7020</strain>
    </source>
</reference>